<feature type="domain" description="IPT/TIG" evidence="4">
    <location>
        <begin position="114"/>
        <end position="199"/>
    </location>
</feature>
<feature type="domain" description="IPT/TIG" evidence="4">
    <location>
        <begin position="4421"/>
        <end position="4525"/>
    </location>
</feature>
<dbReference type="CDD" id="cd00603">
    <property type="entry name" value="IPT_PCSR"/>
    <property type="match status" value="4"/>
</dbReference>
<feature type="region of interest" description="Disordered" evidence="2">
    <location>
        <begin position="7759"/>
        <end position="7792"/>
    </location>
</feature>
<feature type="domain" description="IPT/TIG" evidence="4">
    <location>
        <begin position="4112"/>
        <end position="4204"/>
    </location>
</feature>
<feature type="domain" description="IPT/TIG" evidence="4">
    <location>
        <begin position="466"/>
        <end position="552"/>
    </location>
</feature>
<feature type="domain" description="IPT/TIG" evidence="4">
    <location>
        <begin position="1893"/>
        <end position="1980"/>
    </location>
</feature>
<proteinExistence type="predicted"/>
<feature type="transmembrane region" description="Helical" evidence="3">
    <location>
        <begin position="7043"/>
        <end position="7063"/>
    </location>
</feature>
<dbReference type="InterPro" id="IPR052387">
    <property type="entry name" value="Fibrocystin"/>
</dbReference>
<dbReference type="SUPFAM" id="SSF57184">
    <property type="entry name" value="Growth factor receptor domain"/>
    <property type="match status" value="1"/>
</dbReference>
<feature type="domain" description="IPT/TIG" evidence="4">
    <location>
        <begin position="3259"/>
        <end position="3347"/>
    </location>
</feature>
<feature type="domain" description="IPT/TIG" evidence="4">
    <location>
        <begin position="3081"/>
        <end position="3167"/>
    </location>
</feature>
<feature type="domain" description="IPT/TIG" evidence="4">
    <location>
        <begin position="2439"/>
        <end position="2524"/>
    </location>
</feature>
<evidence type="ECO:0000313" key="6">
    <source>
        <dbReference type="Proteomes" id="UP001165060"/>
    </source>
</evidence>
<feature type="domain" description="IPT/TIG" evidence="4">
    <location>
        <begin position="2526"/>
        <end position="2611"/>
    </location>
</feature>
<feature type="domain" description="IPT/TIG" evidence="4">
    <location>
        <begin position="4634"/>
        <end position="4729"/>
    </location>
</feature>
<dbReference type="SMART" id="SM01411">
    <property type="entry name" value="Ephrin_rec_like"/>
    <property type="match status" value="6"/>
</dbReference>
<feature type="domain" description="IPT/TIG" evidence="4">
    <location>
        <begin position="554"/>
        <end position="639"/>
    </location>
</feature>
<feature type="domain" description="IPT/TIG" evidence="4">
    <location>
        <begin position="3452"/>
        <end position="3547"/>
    </location>
</feature>
<dbReference type="Gene3D" id="2.60.40.10">
    <property type="entry name" value="Immunoglobulins"/>
    <property type="match status" value="55"/>
</dbReference>
<dbReference type="InterPro" id="IPR002909">
    <property type="entry name" value="IPT_dom"/>
</dbReference>
<dbReference type="Proteomes" id="UP001165060">
    <property type="component" value="Unassembled WGS sequence"/>
</dbReference>
<feature type="domain" description="IPT/TIG" evidence="4">
    <location>
        <begin position="3641"/>
        <end position="3736"/>
    </location>
</feature>
<feature type="domain" description="IPT/TIG" evidence="4">
    <location>
        <begin position="3169"/>
        <end position="3257"/>
    </location>
</feature>
<feature type="domain" description="IPT/TIG" evidence="4">
    <location>
        <begin position="376"/>
        <end position="464"/>
    </location>
</feature>
<keyword evidence="3" id="KW-0812">Transmembrane</keyword>
<feature type="compositionally biased region" description="Basic and acidic residues" evidence="2">
    <location>
        <begin position="7759"/>
        <end position="7782"/>
    </location>
</feature>
<feature type="domain" description="IPT/TIG" evidence="4">
    <location>
        <begin position="4936"/>
        <end position="5035"/>
    </location>
</feature>
<feature type="domain" description="IPT/TIG" evidence="4">
    <location>
        <begin position="2070"/>
        <end position="2164"/>
    </location>
</feature>
<dbReference type="CDD" id="cd00102">
    <property type="entry name" value="IPT"/>
    <property type="match status" value="32"/>
</dbReference>
<feature type="domain" description="IPT/TIG" evidence="4">
    <location>
        <begin position="1632"/>
        <end position="1707"/>
    </location>
</feature>
<reference evidence="5 6" key="1">
    <citation type="journal article" date="2023" name="Commun. Biol.">
        <title>Genome analysis of Parmales, the sister group of diatoms, reveals the evolutionary specialization of diatoms from phago-mixotrophs to photoautotrophs.</title>
        <authorList>
            <person name="Ban H."/>
            <person name="Sato S."/>
            <person name="Yoshikawa S."/>
            <person name="Yamada K."/>
            <person name="Nakamura Y."/>
            <person name="Ichinomiya M."/>
            <person name="Sato N."/>
            <person name="Blanc-Mathieu R."/>
            <person name="Endo H."/>
            <person name="Kuwata A."/>
            <person name="Ogata H."/>
        </authorList>
    </citation>
    <scope>NUCLEOTIDE SEQUENCE [LARGE SCALE GENOMIC DNA]</scope>
</reference>
<feature type="transmembrane region" description="Helical" evidence="3">
    <location>
        <begin position="7384"/>
        <end position="7406"/>
    </location>
</feature>
<feature type="domain" description="IPT/TIG" evidence="4">
    <location>
        <begin position="2890"/>
        <end position="2983"/>
    </location>
</feature>
<feature type="domain" description="IPT/TIG" evidence="4">
    <location>
        <begin position="900"/>
        <end position="987"/>
    </location>
</feature>
<feature type="domain" description="IPT/TIG" evidence="4">
    <location>
        <begin position="2801"/>
        <end position="2888"/>
    </location>
</feature>
<feature type="domain" description="IPT/TIG" evidence="4">
    <location>
        <begin position="2166"/>
        <end position="2251"/>
    </location>
</feature>
<name>A0ABQ6MWS8_9STRA</name>
<dbReference type="InterPro" id="IPR014756">
    <property type="entry name" value="Ig_E-set"/>
</dbReference>
<feature type="domain" description="IPT/TIG" evidence="4">
    <location>
        <begin position="1709"/>
        <end position="1801"/>
    </location>
</feature>
<feature type="domain" description="IPT/TIG" evidence="4">
    <location>
        <begin position="1163"/>
        <end position="1251"/>
    </location>
</feature>
<feature type="domain" description="IPT/TIG" evidence="4">
    <location>
        <begin position="728"/>
        <end position="812"/>
    </location>
</feature>
<keyword evidence="3" id="KW-0472">Membrane</keyword>
<feature type="domain" description="IPT/TIG" evidence="4">
    <location>
        <begin position="5222"/>
        <end position="5305"/>
    </location>
</feature>
<dbReference type="PANTHER" id="PTHR46769">
    <property type="entry name" value="POLYCYSTIC KIDNEY AND HEPATIC DISEASE 1 (AUTOSOMAL RECESSIVE)-LIKE 1"/>
    <property type="match status" value="1"/>
</dbReference>
<dbReference type="InterPro" id="IPR013783">
    <property type="entry name" value="Ig-like_fold"/>
</dbReference>
<feature type="domain" description="IPT/TIG" evidence="4">
    <location>
        <begin position="4849"/>
        <end position="4934"/>
    </location>
</feature>
<feature type="transmembrane region" description="Helical" evidence="3">
    <location>
        <begin position="6897"/>
        <end position="6925"/>
    </location>
</feature>
<feature type="domain" description="IPT/TIG" evidence="4">
    <location>
        <begin position="2254"/>
        <end position="2345"/>
    </location>
</feature>
<feature type="transmembrane region" description="Helical" evidence="3">
    <location>
        <begin position="7307"/>
        <end position="7327"/>
    </location>
</feature>
<feature type="transmembrane region" description="Helical" evidence="3">
    <location>
        <begin position="7098"/>
        <end position="7118"/>
    </location>
</feature>
<feature type="transmembrane region" description="Helical" evidence="3">
    <location>
        <begin position="7124"/>
        <end position="7143"/>
    </location>
</feature>
<feature type="domain" description="IPT/TIG" evidence="4">
    <location>
        <begin position="2985"/>
        <end position="3079"/>
    </location>
</feature>
<feature type="region of interest" description="Disordered" evidence="2">
    <location>
        <begin position="1756"/>
        <end position="1777"/>
    </location>
</feature>
<feature type="domain" description="IPT/TIG" evidence="4">
    <location>
        <begin position="4527"/>
        <end position="4632"/>
    </location>
</feature>
<feature type="domain" description="IPT/TIG" evidence="4">
    <location>
        <begin position="2708"/>
        <end position="2798"/>
    </location>
</feature>
<comment type="caution">
    <text evidence="5">The sequence shown here is derived from an EMBL/GenBank/DDBJ whole genome shotgun (WGS) entry which is preliminary data.</text>
</comment>
<keyword evidence="6" id="KW-1185">Reference proteome</keyword>
<feature type="transmembrane region" description="Helical" evidence="3">
    <location>
        <begin position="6946"/>
        <end position="6973"/>
    </location>
</feature>
<feature type="domain" description="IPT/TIG" evidence="4">
    <location>
        <begin position="1982"/>
        <end position="2067"/>
    </location>
</feature>
<dbReference type="InterPro" id="IPR009030">
    <property type="entry name" value="Growth_fac_rcpt_cys_sf"/>
</dbReference>
<keyword evidence="1" id="KW-0732">Signal</keyword>
<feature type="domain" description="IPT/TIG" evidence="4">
    <location>
        <begin position="1076"/>
        <end position="1161"/>
    </location>
</feature>
<dbReference type="Pfam" id="PF07699">
    <property type="entry name" value="Ephrin_rec_like"/>
    <property type="match status" value="1"/>
</dbReference>
<feature type="domain" description="IPT/TIG" evidence="4">
    <location>
        <begin position="26"/>
        <end position="112"/>
    </location>
</feature>
<feature type="domain" description="IPT/TIG" evidence="4">
    <location>
        <begin position="1545"/>
        <end position="1630"/>
    </location>
</feature>
<feature type="domain" description="IPT/TIG" evidence="4">
    <location>
        <begin position="1350"/>
        <end position="1439"/>
    </location>
</feature>
<feature type="domain" description="IPT/TIG" evidence="4">
    <location>
        <begin position="641"/>
        <end position="726"/>
    </location>
</feature>
<feature type="compositionally biased region" description="Basic residues" evidence="2">
    <location>
        <begin position="7783"/>
        <end position="7792"/>
    </location>
</feature>
<evidence type="ECO:0000256" key="3">
    <source>
        <dbReference type="SAM" id="Phobius"/>
    </source>
</evidence>
<feature type="domain" description="IPT/TIG" evidence="4">
    <location>
        <begin position="2347"/>
        <end position="2437"/>
    </location>
</feature>
<keyword evidence="3" id="KW-1133">Transmembrane helix</keyword>
<feature type="non-terminal residue" evidence="5">
    <location>
        <position position="1"/>
    </location>
</feature>
<feature type="transmembrane region" description="Helical" evidence="3">
    <location>
        <begin position="7150"/>
        <end position="7171"/>
    </location>
</feature>
<gene>
    <name evidence="5" type="ORF">TeGR_g3694</name>
</gene>
<evidence type="ECO:0000256" key="2">
    <source>
        <dbReference type="SAM" id="MobiDB-lite"/>
    </source>
</evidence>
<evidence type="ECO:0000256" key="1">
    <source>
        <dbReference type="ARBA" id="ARBA00022729"/>
    </source>
</evidence>
<feature type="domain" description="IPT/TIG" evidence="4">
    <location>
        <begin position="3549"/>
        <end position="3637"/>
    </location>
</feature>
<feature type="domain" description="IPT/TIG" evidence="4">
    <location>
        <begin position="4206"/>
        <end position="4307"/>
    </location>
</feature>
<dbReference type="Pfam" id="PF01833">
    <property type="entry name" value="TIG"/>
    <property type="match status" value="50"/>
</dbReference>
<feature type="domain" description="IPT/TIG" evidence="4">
    <location>
        <begin position="3349"/>
        <end position="3450"/>
    </location>
</feature>
<feature type="domain" description="IPT/TIG" evidence="4">
    <location>
        <begin position="5039"/>
        <end position="5124"/>
    </location>
</feature>
<feature type="domain" description="IPT/TIG" evidence="4">
    <location>
        <begin position="3922"/>
        <end position="4020"/>
    </location>
</feature>
<feature type="domain" description="IPT/TIG" evidence="4">
    <location>
        <begin position="4325"/>
        <end position="4419"/>
    </location>
</feature>
<feature type="domain" description="IPT/TIG" evidence="4">
    <location>
        <begin position="3828"/>
        <end position="3920"/>
    </location>
</feature>
<protein>
    <recommendedName>
        <fullName evidence="4">IPT/TIG domain-containing protein</fullName>
    </recommendedName>
</protein>
<dbReference type="SUPFAM" id="SSF81296">
    <property type="entry name" value="E set domains"/>
    <property type="match status" value="49"/>
</dbReference>
<feature type="domain" description="IPT/TIG" evidence="4">
    <location>
        <begin position="813"/>
        <end position="898"/>
    </location>
</feature>
<dbReference type="SMART" id="SM00429">
    <property type="entry name" value="IPT"/>
    <property type="match status" value="49"/>
</dbReference>
<sequence length="7792" mass="821756">SIEILTISTNGADFSTSSLSFEYTATPAPLSLSPSSGSTSGGTPVIVTGSGFAFSSSLKCRFGTHSTPAAFISSTSVSCFAPAALSPSTVEVSVSNNGVDFPSSPGTTFEYSPLPEITSMLPPSGSISGGTLVTLTGSNFSPSGMTCTFGETPSTSVVYVSPTTITCLSPPSLHPTFTSLSISANSVDSAISPSQFRYTPAPHPVSLSPSSGGVAGGTAVLVSGYGFSDAAGMACSFDGTAVPARYISSTSVECVSPSTSIGAPVSFEFSNNGADYTSSSLAFSYSNTATVSSLSPASGALTGGTAVTVSGSGFEMSASLKCQFGSDSVLAGFVSSTEVICVTPDGGLTAAAVPVSVSNNGIDFPASLTTFEYANLPTVESISPSTGGIAGSTLVTVTGTNFESSGMSCLFDSLSPSLSVTHVSASQIICESPAAPSGEAGVVDLEVSANSLDYTSSSTHFRYLPSATPTSLSPTVGPVTGGTKVLVSGFDFADSIDLKCKFGSTPSASARYISSTQVECTSPAEAAGSTVSLEVSVNGAEYSSAALPFTFTEVAAVSSLFPSSGPVGGGTSVTVTGSNFEQADSLTCRFGSTDVVAGFVSSTSVVCVSPFSTSASPIPLLVSNDGDDFVGASETFTYVPLATVSSVFPAAGTISGGTTVTVSGSDFGTSSTCMFGSSLSPSPATFVTSSSILCTSPSSSTATTTYVAVSANDVDFTSDAVQFKYLADPSVLAIEPSSGVTSGGTAVLVSGYGFSDEADLGCMFGSSAVAARFISTTEIECEAPASTAGDAAVTVTVNGADYSSTSSTFLYTAPVAITSLSPDSGPSTGSTAVTITGSDFVFSKDLTCKFNDAHVSATFVSSTSIVCSSPSSTPTAASVTVSNNGVDYTPTALSFTFTASPSIAAISPPSGSIAGSTEVTITGANFGGVSILCKFGTQTTPATFLSSSSLLCTSPSASIQNANSIVPLEISMNDDDFTTSGSTFQYISSSEVTGISPSSGPSTGSTTLSLGGFNFVDSASILCRFDSSTTTAGAFVSSTLVECATPASSVGDATVELSFNKGGDYFSSPVPFSFQAPVAITSLSPDSGPSTGSTSVTIAGTNFVFSKDLICSFDHTYMSATFVSSTSVICSTPASVPSTSSVTVSNNGRDFTPTPLSFTYTSSPAISTISPASGSIAGSTVVTVTGANFGGASILCKFGSVTTTATFQSSSSLLCTSPPASNTQATSIVPLEVSINSGEDFTSSGTMFSYNAEPTLSSVTPATTFTSQPDAPVLAISGFNFVDSSDILCKFTNVNDPSLTSTASATFLSSTALECEIPDGIAAGATTLTLSVDGGGTYASSSAAITFLSPVSVSSVSRSLATTSGTAQLTLTGADFSAAGTSKNYYRCLFGDSAQTPAVIVDSTTLTCLAPRGSFESAPISLIHRGKHVQDTTHTFSTHPELKASSVSPSAVPYGGGSTVTIALSSPVLTSASTYSCSFGGISSTSPATYLSATTASCDVPAYDASTMSSTSLSPSSSEIQVTLHHANDLDAVANAAVGLTYFAAPVVNRVYPSSSSSGSTSPITVSGKNFLSSSFLSCRFGSEVVDATFVSTHRVECVPPSDFPPSTTTLEVANNGIDFSSDAKSFTVLSRSTIDSVSPDSGPVSGGTVVTLSGTSFRAGAESANEITCVVPAAATSSDAVSVEVCYSGSTSDCAFLSEPVVFSYLTTLSLTSLSPTVGPAAGGTVVTVTSTEEFVQNTSVCKFGETTTFGTVSSATPTSMECTSPPTPTPDASSTLSVPISVSANGNDFSATSHVFTYHPAVILSAVTPSHLPESGGTIRISGNNFLSVGTLVCRLDSASGATTVVAASFISSTEVQCHVAPLAPQTLSVSAGNSETDVTTATLSLTVEALPTLFEIEPASGPSQGNNVVSLRGGNFDATGKMTCRFGSVTVQAHFVEQGLIECVVPANIDGSSNTVAVYVSKNDVDFSAVSAPYTYQESPVITSVEPQVVLRESATTALTISGSNFDLLKDQQLTCAGLSPASVLDSSTIACDVPQQSETGHISISVTNVQGEMVVSMENSVVVVDAPLVSGVYPPFATALDEDEFDADPTFVVVEGEHFHSSSSLTCLFGTLASPSVNYISPTRVECEVPFQLPGTISQLRVSNNAGASLSTASLSFEYHSLAQIFSVAPSTGVSGGGTLVSVAGANFFRDSSLECVFGSKAVPARFVSSTLVECVSPPGAISSVEISLTSSGALFYEEASLSFEYVADAAGVVSLSPNSGSLSGGTPVTVELSGTSPSNVISCRFGAAATPSPATPSADSETAVVCISPASTGSESDVVAVEITTDGSLFSSSSTLFAYSTQPTVFGLSPSSGPESGGTALTISGSNFVPSASIKCAFGDASTTTSAGRFVSTTTVTCASPANLAPGSHDVTLSFDGGATFYGSSNAPFTSYPAVTIFDLLPSSGPKTGGTPVTVTGSNFEFSSLLKCKFDNSVVSAVFVSSSEVICHSPAQNSLKHSAVSVTNNGLDFSEAPVTFEYAKPVTVTSFSPLLGPKEGGTAVIVKGANFGSTVGSVFCMFGSQLVEGVVNSVTEIACLAPPSSDSAVELSIVTQDSATHSLPSAYTYHSSSEVFGVAPSSGPSNLVHNVIATGANFVNSPSLCCRLKDAPSISVSASFLSSSSVLCTIPSTSTSLSSKLATTLQVSNNCVDFESTSASPYEITEAAVYTSISPASGSVFGGTLVTVAGSNFVHSGSLKCHFGSLLTPVDARFVDANTIECVAPSNQVDGAGVVGFSLSSMGSLFFDDAGISFEYFSEDSGVVSVTPNAGLAVGGTSVIVEVVGAAAADITHCKFGDVAVPVSSVASVNTVTCASPPYTSEDAVAVEISTNGGADFTTSSVYFTYASTPTVFSISPSAGPADSGGTVITVAGANFVPSTSITCEFGSSSLSSSARFVSSTTLTCPTPAGLPPAAHQIAVSFNSGSDFASTRLPAFSTFTTFTEPKVASVHPALGSAAGGTTVTVAGSSFEYSPKLACVFDGINTAPATLLSPTSISCVVPPLSSNPGSPSQQTVQLRVTANGVDYSSSSTSTSFTYVPAPTVASISPARGPVSGGTEVTVTGTNFVLNADAVCRFGGIETTGIVISSTLATCSSPPHAEDTVSVSVSMNSGGDFTSSSAASFSFRSALLVTSVLPTGALASEGGSFVTVFGANFVNTEALTCRFGSTLLSPSAVFVSSTQVNCEVPVSPTTKTTFVEVSNNGADFTADGVAFTFFGHPAVHALSPESGSTAGGTAVVVTGRNFLFTERTVCRFGHVNVFATFVDSKTLECVAPAKDDLHASSAVDVEVSNNGLGFTASGKVFTYAPAATIASVSPFVGVIGGSTTLTLSGSDFTPVGSSGGVFCRFQAVDGPKATATEALAVLPGSISGETVLCPTPARPSEDYDEYFVEVSSNGQDFSSSMKTFAYRPMPKISSVYPLDGSAKGGTTVTITGTNFVQTDVIACKFGDGADANEVVPARFVSSTLLWCTTGDVSAATSSVTTVRPVHVSFNGEDYVHTGFKFSFILPRTVTHLSPSHGPVQGSTAVSIYGTSFRQSQYIGCKFNEEAAPGRFVSSTEVVCTSPPQSAGAADVSVTLNGEDYVDVAAGYSLTFLYEVGMTVTAVEPMLGHFDGGAVVTVSGTNFVDTGSDLLCKFGTDSTATTAVAAYVSPTAVVCTAPARTSLYGLESEMVYVRVSSNGGDDYADVGGATFTYVHTPTVATLAPATAFEQTGGVKLLVSGSNFFDNKGLVCVFDNDVSILTVAKWLSSTMVQCPTPSNLPSLGNSRDVPVKVSNNYGVEESSTSAALRVTSKASFTINFSPSTGTTTGGTVVTVFTSVWSLTAESSCLFGDVKTPAQQHPTDPKALTCRTPSHVSGPVDLKITSDGVHNEDVGTFTFVPAPSVSAIEPSLGDKMGGTLVTLSGANLESSVSCRFGSRHFLDPGSVNLVVPVVSASASEVVCAVPAVVDDGNFDDRLRTVEVGSSSGDFTFDEMQFGYLDAIRVINAYPRSGPMRGNTTMLVNGRGFVNTPTLKCRFGDTASGVVPARWLSSSQLSCITASVEVTGEVDVYVSVNGLDFASTSAKYHLDAPLQIVSVAPAYGPVRGGTVVTVFANNLRYTGAVGCRFGDKLVTASFVDGGVNEVACIAPTTGEAGAVEVGITLNGVDYDNVLTNGVDSTFEYVPVPEVTSVHPKSGWRSGGVELTLQVDNLALPHSGGGASAMAPEDLSCSFGNKNGYDVLAPVTEYDVAGGFVKCLSPSQKQKDTSLTSQVNDLDDFVGISLVYSSSPKSHEASGVLFRFIDAVLVDRIVPMSGPQFGGTKIHVYGENFLNEQALVCVFADAASSTQVATSPAEFMSGSLVSCASPAYHDGPSLAVSVASSDDVLRTHRTMAAFAFFPEPQVFSVSPAWGGRGGGTVVTVSGHNFGRLIAGDVNPGDAVNHQLMCRFGNNTHPSPARYISDQSLECSSPTAANDVRAGSAVFLEISLNGGYDWTASGIEFTFGEEKRLTHVEPKSGVFEGGTAVLVHGTGLDSAAWDAAVASGDDLVWCHFDDVTSKGSVVLAPTQSSSAFSVACDTPVTPLGVAGTVKLELSFNSYNDATSSNLDYTYYEQAIISSVFPTKGVRSGGDAVAVSGARFADVPELSCKFGQTEASRVVFVDANRIKCFAPSHGGDLDGDGSTVAVSVSNNGVDYTTQEVGAAPTFTYDDFPSVSEIVPAVVSAAGGSATVQIMGKHLKHVIACRWGELGSAVRVGSYEVDALTGADSIRCSVPKISRNNSMVGTDAELYLSMEGGRQFIGAGLTVHYEAGQADTSLYEETLAEEDFVVPRLTSVYPSEVSSTREQWVTVYGEDFVNRAGLGCMFGATFAEADFISATELRCATPSRPPGAVVLEVVNGGSSVLSTSNTKFVFTVDPSLSSVLPSFGPMSGNTVVSIFGSNLVENGVTERDGEQRTVVLCRFGKVQVLAASYSNNVIRCAVPESPQLLNPSTVRLDVSSNNGTSWSASYLTYSYERFVEVQNVNPSRGVVEGGTSVLVEGYRFKNTTDAGTLKCKFGASVVDARYISETQLLCASPPRSAGVVDVEVTTNGYDYSWTGIEYEYYQRMTVASIWPKVGGAMIGNTVVTVHGTGFAAERELSCLFGETLVAAKALSDTVLRCASPPRRPGLASFRVVRDGYMGGWEYALNNGGEDTMNFLYVRDPSVFKIVPETGRIEGGNPVFVQGTNFINSTALGCRFGVLPTRGTIINENTMVCIAPAVQNAQSVPVTVTLNGADYSELNLDVVGGGVYNYVSGCLAGQYCGGDGSYGVPAPNGTVVPANNALNFTLCEPGTFQPRNAQTECIPCPVSYFCPDFGLSKPVICPAGMICDVTGLVTPVVACPDGHYCKRGTKTSDLTTFQGVHMTDWVTGDETELTVVKPDAEMRPWAYVNRTAPASGWRRIEHPPESDPALRGDLDHYEYFDLVTAERPLSCPVGHYCKVQATTDLPSPLNFSTPQRCFDGFFCPRGSSTPQGTGPCPTGFYCPSQERAVECPAGHYCPGVGNIKPIECYPGTHNPFVQQSNCTLCATGHICPGWGRLLPETCPAGFVCASLGLSGPSILCPPGYYCEEGTLTLDAADPHVKGPKACGAGIFCLGGTAHNMAIEWVPGMSEGGSAPQVCTEGSYCETASSGPEGSGPCFPGHYCPPGSVYPITVPLGTFAGSVGSVASTLCFPGSYAPLVSAEQCRPCPAGFTCQGYGTYEPRICQAGTYRSVADSVTCRLCPAGTFSPYSGATDITSCFPCPEGRVCGMQGMDDLKMSVSCPGGYTCGAGTNRATQFNHKCPAGYVCAPNTIPTDQYLKSCVKGHYCLRGTPEYLATRNKCQVGYFCPKGTSAPTSPLTKCPRRTVSFTGASDLKECMIEQVDVCDKFDLSDRNPFEYRSYYPQHSYSLLSYDEVLNDEAPVIEFNSMAERNPTGEVEVLRKIIPTKVGESIPQMVNDTVEVFRTCTNYGLEDEEDVVTVVGRNFRDSSLLSCRFTACIQADWSPGQSDGGSGDTDYNMVPRMCRNFDGSPLPDTMMSKKKVIVPAKFISDTRVECQMPNYSFNKTKGYSWMDEYNMNQEVAFQADDGSTRTFMGATWIDDSFEDAFDVIGHWSDFPNEGNRKVDMETDFRGKCKRDPEGKIYYLQKCTQEQKESGGICHPDGGATDYVDKNGNLVEDGGTPNHMRMYSLVIDCTDDEKFFGYCDNLPELGQRLNPCMTAQVTVEVSNNGDKFSNDYSSYEHTVRSDNDATNQEFCGSPPYEGLEAENCRGKEPGDPTGLNKILGDGKALDYYKEGTFTTFTFISKELSEDAAGLTAEAGEYRDAYEEIKATDKSICSRPVYAEEGERASEQGWFEFPFLSYAQLSFDFTQIPPDMVYNEHYKVAIYATPSRCTDEWCSKATRTRQPAKDVMPCLQPIDLPKWFQDPSVNKNQIVNMTMLSMEDSMFKVEVHIVHGGYLASADYLRNTMTVQLMRPDRAMVSEGEQLLIGGDKILAERTRRKSPHISWEESMMHSEFIFGIRYTKEMSEGVSPPLNMPPRFEDYSKGKLLVMMNTTYSNKGVPFVRDDKDDVLVTNAWWEVSNLYPTPRLAKEAADTYFEYFHGLQYTADAGADSYDFGSFSDLVLPYLPFFSNCREFDSYIPLWALLEDEFHCELPEVGRERDDLPLDETWVRYEQSRAILHQDDVKVVPWTDPLTNGGQPISDECVRMVYCSYEEELSVPDITPRWFESGGGALFEIIQMPVSFNVLTGRENTRISREDGVDVDGFITSSDNYRGVEVARDESAGDSCDNPLDLCIPRSMSLTIMYYQLTKIEKHIISVELGMNEFDQEYDSKEYSLEVEFFPLNYMQLIIKFAFSTMVFLVLFTVIGVGTVMITLLYWLVIRVTTQLESPPRLRMYGMAMLIIPDAFSGVFLGLLPVIIVTCAVTFLLRGYRFMPGFFSPEAVSYFGSRVFQEDGSDWIIFGPNTPGVDLENDNLKKMHWMEPKVDPSRMEEAQFGRMGLAFVVMGFMCIFEGTKIFLPVSVSKRQKQLELKRDAAAAKDSIWIPTLWKRSNMIYTSVMMVMFLTFIIEFSYWDGFGDAIWLVILLLKVVNQFLGNVVDNQLNEALLSAPVMTSFGLICGLVTLSADDFLDFLFSYIVEFGFLLCERVYVDPSLGNFLDFVDETVADLKERIIRSLPKWITGRLSGKEAAAAEKEKSDREKEMEQFASEGAETVEPILDSYGSYCCDTMSLIYTPINIFMLMMYRDETGIPELYGIKEQDMFYYLLFAFLIWPFQLFADILVHSCLELYWGWKIYDYLVYTRYRFMQRETRWKGLENSLDECIEESMRTMDQMCFSSQFYMMMTIHVNGIMYMALGIEMMVRQEYNMFGDPSFMVIVPFTVGSSFLTKQFLIWLALKVKLWRVKHENTAWHTTTQDDDEFDVPGWDDMKGASHDAYLMNQRITSETFRYKFLNYNRAWIIQQLPNILTPRTLRRSRPYLINQFTRILNALNQDISSDSDKDDGPQFDTPILKAPTRKILRWWLEQAQRRLKLRSVVQPLINKARGTQCEQCLSRKLLQVELVIPIEELDERFQKEHPEEEFDQVLWKNFWQKHARYRTICLSCISQRKEKERKDALAGAFKDDEGEEGNDYPENWGPVYLNAASNAILRGWYSAAQNRLFGKEGGKRRDRVQIQVSDDEGEELLQAWAQTPLELTEPSKLIAIKWMRTARAKIQKDKGFEGGDSKRTRRAKPGDKYKSGKKSATRRK</sequence>
<organism evidence="5 6">
    <name type="scientific">Tetraparma gracilis</name>
    <dbReference type="NCBI Taxonomy" id="2962635"/>
    <lineage>
        <taxon>Eukaryota</taxon>
        <taxon>Sar</taxon>
        <taxon>Stramenopiles</taxon>
        <taxon>Ochrophyta</taxon>
        <taxon>Bolidophyceae</taxon>
        <taxon>Parmales</taxon>
        <taxon>Triparmaceae</taxon>
        <taxon>Tetraparma</taxon>
    </lineage>
</organism>
<dbReference type="EMBL" id="BRYB01001821">
    <property type="protein sequence ID" value="GMI34374.1"/>
    <property type="molecule type" value="Genomic_DNA"/>
</dbReference>
<dbReference type="InterPro" id="IPR011641">
    <property type="entry name" value="Tyr-kin_ephrin_A/B_rcpt-like"/>
</dbReference>
<accession>A0ABQ6MWS8</accession>
<evidence type="ECO:0000259" key="4">
    <source>
        <dbReference type="SMART" id="SM00429"/>
    </source>
</evidence>
<dbReference type="Gene3D" id="2.10.50.10">
    <property type="entry name" value="Tumor Necrosis Factor Receptor, subunit A, domain 2"/>
    <property type="match status" value="1"/>
</dbReference>
<dbReference type="PANTHER" id="PTHR46769:SF2">
    <property type="entry name" value="FIBROCYSTIN-L ISOFORM 2 PRECURSOR-RELATED"/>
    <property type="match status" value="1"/>
</dbReference>
<feature type="transmembrane region" description="Helical" evidence="3">
    <location>
        <begin position="7418"/>
        <end position="7441"/>
    </location>
</feature>
<evidence type="ECO:0000313" key="5">
    <source>
        <dbReference type="EMBL" id="GMI34374.1"/>
    </source>
</evidence>
<feature type="domain" description="IPT/TIG" evidence="4">
    <location>
        <begin position="201"/>
        <end position="286"/>
    </location>
</feature>
<feature type="domain" description="IPT/TIG" evidence="4">
    <location>
        <begin position="288"/>
        <end position="374"/>
    </location>
</feature>
<feature type="domain" description="IPT/TIG" evidence="4">
    <location>
        <begin position="989"/>
        <end position="1075"/>
    </location>
</feature>